<comment type="similarity">
    <text evidence="1">Belongs to the aldo/keto reductase family.</text>
</comment>
<proteinExistence type="inferred from homology"/>
<dbReference type="InterPro" id="IPR018170">
    <property type="entry name" value="Aldo/ket_reductase_CS"/>
</dbReference>
<dbReference type="Gene3D" id="3.20.20.100">
    <property type="entry name" value="NADP-dependent oxidoreductase domain"/>
    <property type="match status" value="1"/>
</dbReference>
<comment type="caution">
    <text evidence="5">The sequence shown here is derived from an EMBL/GenBank/DDBJ whole genome shotgun (WGS) entry which is preliminary data.</text>
</comment>
<keyword evidence="2" id="KW-0521">NADP</keyword>
<evidence type="ECO:0000256" key="2">
    <source>
        <dbReference type="ARBA" id="ARBA00022857"/>
    </source>
</evidence>
<evidence type="ECO:0000313" key="5">
    <source>
        <dbReference type="EMBL" id="MFD0835901.1"/>
    </source>
</evidence>
<sequence length="303" mass="34512">MIDRRKFLKTGSLFTVASMFFSFGGQKLFALSSSKSIPNTTLNNGIKMPFLGFGTYSLLGDICVESVHQAILSGYRLIDTATIYGNEEFVGLGIKKSGINRADLFITSKVWVDDSGYQNTLKAFNTSIKKLGVEYLDLYLIHRPRGDVKGSWLAMEELYKQGKIKAIGVSNFELPQLEELLEYAKIKPVVNQIETHAFYHQHSSYKNLKKQDIQLEAWSPLAQGRNGLFTNKTLAEIGNKYGKSNAQISLRWHYQRGIVAIPRTEQKSHMIENLDIFDFELSDMDMKTITQLDLNKTQFPEWR</sequence>
<organism evidence="5 6">
    <name type="scientific">Mariniflexile aquimaris</name>
    <dbReference type="NCBI Taxonomy" id="881009"/>
    <lineage>
        <taxon>Bacteria</taxon>
        <taxon>Pseudomonadati</taxon>
        <taxon>Bacteroidota</taxon>
        <taxon>Flavobacteriia</taxon>
        <taxon>Flavobacteriales</taxon>
        <taxon>Flavobacteriaceae</taxon>
        <taxon>Mariniflexile</taxon>
    </lineage>
</organism>
<dbReference type="InterPro" id="IPR036812">
    <property type="entry name" value="NAD(P)_OxRdtase_dom_sf"/>
</dbReference>
<dbReference type="RefSeq" id="WP_379941437.1">
    <property type="nucleotide sequence ID" value="NZ_JBHTIB010000012.1"/>
</dbReference>
<dbReference type="PANTHER" id="PTHR43827:SF3">
    <property type="entry name" value="NADP-DEPENDENT OXIDOREDUCTASE DOMAIN-CONTAINING PROTEIN"/>
    <property type="match status" value="1"/>
</dbReference>
<evidence type="ECO:0000313" key="6">
    <source>
        <dbReference type="Proteomes" id="UP001597011"/>
    </source>
</evidence>
<keyword evidence="6" id="KW-1185">Reference proteome</keyword>
<dbReference type="PROSITE" id="PS00062">
    <property type="entry name" value="ALDOKETO_REDUCTASE_2"/>
    <property type="match status" value="1"/>
</dbReference>
<feature type="domain" description="NADP-dependent oxidoreductase" evidence="4">
    <location>
        <begin position="64"/>
        <end position="292"/>
    </location>
</feature>
<evidence type="ECO:0000256" key="3">
    <source>
        <dbReference type="ARBA" id="ARBA00023002"/>
    </source>
</evidence>
<dbReference type="EMBL" id="JBHTIB010000012">
    <property type="protein sequence ID" value="MFD0835901.1"/>
    <property type="molecule type" value="Genomic_DNA"/>
</dbReference>
<name>A0ABW3BSK9_9FLAO</name>
<evidence type="ECO:0000259" key="4">
    <source>
        <dbReference type="Pfam" id="PF00248"/>
    </source>
</evidence>
<dbReference type="PROSITE" id="PS00798">
    <property type="entry name" value="ALDOKETO_REDUCTASE_1"/>
    <property type="match status" value="1"/>
</dbReference>
<evidence type="ECO:0000256" key="1">
    <source>
        <dbReference type="ARBA" id="ARBA00007905"/>
    </source>
</evidence>
<dbReference type="Pfam" id="PF00248">
    <property type="entry name" value="Aldo_ket_red"/>
    <property type="match status" value="1"/>
</dbReference>
<dbReference type="PIRSF" id="PIRSF000097">
    <property type="entry name" value="AKR"/>
    <property type="match status" value="1"/>
</dbReference>
<accession>A0ABW3BSK9</accession>
<dbReference type="Proteomes" id="UP001597011">
    <property type="component" value="Unassembled WGS sequence"/>
</dbReference>
<dbReference type="SUPFAM" id="SSF51430">
    <property type="entry name" value="NAD(P)-linked oxidoreductase"/>
    <property type="match status" value="1"/>
</dbReference>
<dbReference type="PRINTS" id="PR00069">
    <property type="entry name" value="ALDKETRDTASE"/>
</dbReference>
<keyword evidence="3" id="KW-0560">Oxidoreductase</keyword>
<dbReference type="InterPro" id="IPR023210">
    <property type="entry name" value="NADP_OxRdtase_dom"/>
</dbReference>
<dbReference type="PANTHER" id="PTHR43827">
    <property type="entry name" value="2,5-DIKETO-D-GLUCONIC ACID REDUCTASE"/>
    <property type="match status" value="1"/>
</dbReference>
<gene>
    <name evidence="5" type="ORF">ACFQ0I_09010</name>
</gene>
<dbReference type="InterPro" id="IPR020471">
    <property type="entry name" value="AKR"/>
</dbReference>
<reference evidence="6" key="1">
    <citation type="journal article" date="2019" name="Int. J. Syst. Evol. Microbiol.">
        <title>The Global Catalogue of Microorganisms (GCM) 10K type strain sequencing project: providing services to taxonomists for standard genome sequencing and annotation.</title>
        <authorList>
            <consortium name="The Broad Institute Genomics Platform"/>
            <consortium name="The Broad Institute Genome Sequencing Center for Infectious Disease"/>
            <person name="Wu L."/>
            <person name="Ma J."/>
        </authorList>
    </citation>
    <scope>NUCLEOTIDE SEQUENCE [LARGE SCALE GENOMIC DNA]</scope>
    <source>
        <strain evidence="6">CCUG 60529</strain>
    </source>
</reference>
<protein>
    <submittedName>
        <fullName evidence="5">Aldo/keto reductase</fullName>
    </submittedName>
</protein>